<feature type="non-terminal residue" evidence="1">
    <location>
        <position position="1"/>
    </location>
</feature>
<evidence type="ECO:0000313" key="1">
    <source>
        <dbReference type="EMBL" id="KZT18874.1"/>
    </source>
</evidence>
<accession>A0A165MWM3</accession>
<gene>
    <name evidence="1" type="ORF">NEOLEDRAFT_1079138</name>
</gene>
<keyword evidence="2" id="KW-1185">Reference proteome</keyword>
<dbReference type="STRING" id="1314782.A0A165MWM3"/>
<dbReference type="OrthoDB" id="2669721at2759"/>
<dbReference type="PANTHER" id="PTHR46579:SF1">
    <property type="entry name" value="F5_8 TYPE C DOMAIN-CONTAINING PROTEIN"/>
    <property type="match status" value="1"/>
</dbReference>
<sequence length="700" mass="79288">PEGADVLEWRQTHTKQLMELLSLPDSSLDEYDDILCGDAYLDAVKSGQINDDDFVLMFSADGAQLYKNKASDFWIYIWLVIDHPPDKRYKKCHILPGAIIPGPNKPKNLDSFTFTGLHHLSALQDEGLAIWNARTQAVTLSYPFLFLALADAPGMAALNGLVGMQGQYGCHIYCGQKGRRKTNGKWYYPIRLKPHAAPPGSDHPDLPLNPPAPSHEDYERNLIILKSSVSTAQYKENCLATGICKPTIFSGLRRSLGVPGLFGLDIMHLPALNIPDLFLPLWRGSWDQHDKVKDPSSKWEWATLRDDVWMDHGRVVAANKQYLPTSFGRAPRDPAEKLHSGFKAIEFMNYFYGMGPGVFYDILPDIYWRNFCQLVYAVRILCQRKLTRHEIEDAHFALVKFEHDYEQLYYRRLEHRIPLVRPVIHTLTHLAVQTFVWGPLVCSSQWVIENAIGFLGRLVRQPSNAFANLTEVTLRHARTAALQGMVPGLVPEPKNIPKGGIDIGDSFALLPAKDRTARPVEEPAAAAVRAYLQRYDATGRFVDYNVSVHRWSKVRLPNGQLARSAWREITRMKKDARTSRNIKFQQGNQILYGEVLYYMKLDMDIPNIPPCPPHCALVWMYGNPHPTLREMSHGTLLSCLHGGHDDFLVINVKDILSVVAMIPHRPRIPDDPIIQDRFYVVEKPALAMDILGGAHEQDTD</sequence>
<proteinExistence type="predicted"/>
<reference evidence="1 2" key="1">
    <citation type="journal article" date="2016" name="Mol. Biol. Evol.">
        <title>Comparative Genomics of Early-Diverging Mushroom-Forming Fungi Provides Insights into the Origins of Lignocellulose Decay Capabilities.</title>
        <authorList>
            <person name="Nagy L.G."/>
            <person name="Riley R."/>
            <person name="Tritt A."/>
            <person name="Adam C."/>
            <person name="Daum C."/>
            <person name="Floudas D."/>
            <person name="Sun H."/>
            <person name="Yadav J.S."/>
            <person name="Pangilinan J."/>
            <person name="Larsson K.H."/>
            <person name="Matsuura K."/>
            <person name="Barry K."/>
            <person name="Labutti K."/>
            <person name="Kuo R."/>
            <person name="Ohm R.A."/>
            <person name="Bhattacharya S.S."/>
            <person name="Shirouzu T."/>
            <person name="Yoshinaga Y."/>
            <person name="Martin F.M."/>
            <person name="Grigoriev I.V."/>
            <person name="Hibbett D.S."/>
        </authorList>
    </citation>
    <scope>NUCLEOTIDE SEQUENCE [LARGE SCALE GENOMIC DNA]</scope>
    <source>
        <strain evidence="1 2">HHB14362 ss-1</strain>
    </source>
</reference>
<dbReference type="InParanoid" id="A0A165MWM3"/>
<evidence type="ECO:0000313" key="2">
    <source>
        <dbReference type="Proteomes" id="UP000076761"/>
    </source>
</evidence>
<dbReference type="AlphaFoldDB" id="A0A165MWM3"/>
<dbReference type="EMBL" id="KV425658">
    <property type="protein sequence ID" value="KZT18874.1"/>
    <property type="molecule type" value="Genomic_DNA"/>
</dbReference>
<protein>
    <submittedName>
        <fullName evidence="1">Uncharacterized protein</fullName>
    </submittedName>
</protein>
<dbReference type="PANTHER" id="PTHR46579">
    <property type="entry name" value="F5/8 TYPE C DOMAIN-CONTAINING PROTEIN-RELATED"/>
    <property type="match status" value="1"/>
</dbReference>
<organism evidence="1 2">
    <name type="scientific">Neolentinus lepideus HHB14362 ss-1</name>
    <dbReference type="NCBI Taxonomy" id="1314782"/>
    <lineage>
        <taxon>Eukaryota</taxon>
        <taxon>Fungi</taxon>
        <taxon>Dikarya</taxon>
        <taxon>Basidiomycota</taxon>
        <taxon>Agaricomycotina</taxon>
        <taxon>Agaricomycetes</taxon>
        <taxon>Gloeophyllales</taxon>
        <taxon>Gloeophyllaceae</taxon>
        <taxon>Neolentinus</taxon>
    </lineage>
</organism>
<name>A0A165MWM3_9AGAM</name>
<dbReference type="Proteomes" id="UP000076761">
    <property type="component" value="Unassembled WGS sequence"/>
</dbReference>